<feature type="signal peptide" evidence="2">
    <location>
        <begin position="1"/>
        <end position="20"/>
    </location>
</feature>
<evidence type="ECO:0000313" key="5">
    <source>
        <dbReference type="Proteomes" id="UP000000249"/>
    </source>
</evidence>
<evidence type="ECO:0000313" key="4">
    <source>
        <dbReference type="EMBL" id="ABQ21138.1"/>
    </source>
</evidence>
<dbReference type="InterPro" id="IPR027385">
    <property type="entry name" value="Beta-barrel_OMP"/>
</dbReference>
<name>A0A0H3AJ20_VIBC3</name>
<dbReference type="PATRIC" id="fig|345073.21.peg.1405"/>
<dbReference type="Pfam" id="PF13505">
    <property type="entry name" value="OMP_b-brl"/>
    <property type="match status" value="1"/>
</dbReference>
<protein>
    <recommendedName>
        <fullName evidence="3">Outer membrane protein beta-barrel domain-containing protein</fullName>
    </recommendedName>
</protein>
<dbReference type="SUPFAM" id="SSF56925">
    <property type="entry name" value="OMPA-like"/>
    <property type="match status" value="1"/>
</dbReference>
<dbReference type="EMBL" id="CP000627">
    <property type="protein sequence ID" value="ABQ21138.1"/>
    <property type="molecule type" value="Genomic_DNA"/>
</dbReference>
<evidence type="ECO:0000256" key="1">
    <source>
        <dbReference type="ARBA" id="ARBA00022729"/>
    </source>
</evidence>
<keyword evidence="1 2" id="KW-0732">Signal</keyword>
<evidence type="ECO:0000256" key="2">
    <source>
        <dbReference type="SAM" id="SignalP"/>
    </source>
</evidence>
<organism evidence="4 5">
    <name type="scientific">Vibrio cholerae serotype O1 (strain ATCC 39541 / Classical Ogawa 395 / O395)</name>
    <dbReference type="NCBI Taxonomy" id="345073"/>
    <lineage>
        <taxon>Bacteria</taxon>
        <taxon>Pseudomonadati</taxon>
        <taxon>Pseudomonadota</taxon>
        <taxon>Gammaproteobacteria</taxon>
        <taxon>Vibrionales</taxon>
        <taxon>Vibrionaceae</taxon>
        <taxon>Vibrio</taxon>
    </lineage>
</organism>
<gene>
    <name evidence="4" type="ordered locus">VC0395_A0946</name>
</gene>
<dbReference type="RefSeq" id="WP_000859515.1">
    <property type="nucleotide sequence ID" value="NC_009457.1"/>
</dbReference>
<feature type="chain" id="PRO_5030008182" description="Outer membrane protein beta-barrel domain-containing protein" evidence="2">
    <location>
        <begin position="21"/>
        <end position="212"/>
    </location>
</feature>
<dbReference type="KEGG" id="vcr:VC395_1448"/>
<dbReference type="Gene3D" id="2.40.160.20">
    <property type="match status" value="1"/>
</dbReference>
<dbReference type="KEGG" id="vco:VC0395_A0946"/>
<dbReference type="Proteomes" id="UP000000249">
    <property type="component" value="Chromosome 1"/>
</dbReference>
<feature type="domain" description="Outer membrane protein beta-barrel" evidence="3">
    <location>
        <begin position="7"/>
        <end position="210"/>
    </location>
</feature>
<dbReference type="AlphaFoldDB" id="A0A0H3AJ20"/>
<accession>A0A0H3AJ20</accession>
<proteinExistence type="predicted"/>
<evidence type="ECO:0000259" key="3">
    <source>
        <dbReference type="Pfam" id="PF13505"/>
    </source>
</evidence>
<reference evidence="4 5" key="1">
    <citation type="submission" date="2007-03" db="EMBL/GenBank/DDBJ databases">
        <authorList>
            <person name="Heidelberg J."/>
        </authorList>
    </citation>
    <scope>NUCLEOTIDE SEQUENCE [LARGE SCALE GENOMIC DNA]</scope>
    <source>
        <strain evidence="5">ATCC 39541 / Classical Ogawa 395 / O395</strain>
    </source>
</reference>
<sequence length="212" mass="23725">MKTVISLLATSILFASSVQAETTQETMSNNQFGISFKSSDFGNDFNKDTSSDLKDIDEKFAMLGIHWGATKQLNEQQLTTRYVFLDYGNTEITLFDAYNKLVVERQLAILGVGQNIQHNFNDLFYVKAGAEIGLYHDELDVSVRSLSRADKNQSNTGALLAASVGAGIMFTEHWNLELGYKYQYLASNKFDGLDNVNFTKASQVFLGVNYNY</sequence>
<dbReference type="InterPro" id="IPR011250">
    <property type="entry name" value="OMP/PagP_B-barrel"/>
</dbReference>
<dbReference type="eggNOG" id="ENOG5031N83">
    <property type="taxonomic scope" value="Bacteria"/>
</dbReference>